<dbReference type="Proteomes" id="UP000422108">
    <property type="component" value="Chromosome"/>
</dbReference>
<proteinExistence type="predicted"/>
<dbReference type="EMBL" id="AP021879">
    <property type="protein sequence ID" value="BBO89778.1"/>
    <property type="molecule type" value="Genomic_DNA"/>
</dbReference>
<organism evidence="1 2">
    <name type="scientific">Desulfosarcina ovata subsp. ovata</name>
    <dbReference type="NCBI Taxonomy" id="2752305"/>
    <lineage>
        <taxon>Bacteria</taxon>
        <taxon>Pseudomonadati</taxon>
        <taxon>Thermodesulfobacteriota</taxon>
        <taxon>Desulfobacteria</taxon>
        <taxon>Desulfobacterales</taxon>
        <taxon>Desulfosarcinaceae</taxon>
        <taxon>Desulfosarcina</taxon>
    </lineage>
</organism>
<name>A0A5K8ABB8_9BACT</name>
<evidence type="ECO:0000313" key="1">
    <source>
        <dbReference type="EMBL" id="BBO89778.1"/>
    </source>
</evidence>
<accession>A0A5K8ABB8</accession>
<reference evidence="1 2" key="1">
    <citation type="submission" date="2019-11" db="EMBL/GenBank/DDBJ databases">
        <title>Comparative genomics of hydrocarbon-degrading Desulfosarcina strains.</title>
        <authorList>
            <person name="Watanabe M."/>
            <person name="Kojima H."/>
            <person name="Fukui M."/>
        </authorList>
    </citation>
    <scope>NUCLEOTIDE SEQUENCE [LARGE SCALE GENOMIC DNA]</scope>
    <source>
        <strain evidence="2">oXyS1</strain>
    </source>
</reference>
<dbReference type="AlphaFoldDB" id="A0A5K8ABB8"/>
<keyword evidence="2" id="KW-1185">Reference proteome</keyword>
<protein>
    <submittedName>
        <fullName evidence="1">Uncharacterized protein</fullName>
    </submittedName>
</protein>
<sequence>MRGKQIAEAAADKFGSENVRYDAYTPKHSRIEFPVRERDGSVVSSLAKSQALSKIPDAAFDYIFVEKAILSEAADWYQSNKDELAAVSGKEE</sequence>
<evidence type="ECO:0000313" key="2">
    <source>
        <dbReference type="Proteomes" id="UP000422108"/>
    </source>
</evidence>
<gene>
    <name evidence="1" type="ORF">DSCOOX_29580</name>
</gene>